<dbReference type="Proteomes" id="UP001595965">
    <property type="component" value="Unassembled WGS sequence"/>
</dbReference>
<reference evidence="3" key="1">
    <citation type="journal article" date="2019" name="Int. J. Syst. Evol. Microbiol.">
        <title>The Global Catalogue of Microorganisms (GCM) 10K type strain sequencing project: providing services to taxonomists for standard genome sequencing and annotation.</title>
        <authorList>
            <consortium name="The Broad Institute Genomics Platform"/>
            <consortium name="The Broad Institute Genome Sequencing Center for Infectious Disease"/>
            <person name="Wu L."/>
            <person name="Ma J."/>
        </authorList>
    </citation>
    <scope>NUCLEOTIDE SEQUENCE [LARGE SCALE GENOMIC DNA]</scope>
    <source>
        <strain evidence="3">CGMCC 1.12125</strain>
    </source>
</reference>
<proteinExistence type="predicted"/>
<name>A0ABV8XUU7_9MICC</name>
<dbReference type="EMBL" id="JBHSEN010000001">
    <property type="protein sequence ID" value="MFC4428433.1"/>
    <property type="molecule type" value="Genomic_DNA"/>
</dbReference>
<evidence type="ECO:0000313" key="2">
    <source>
        <dbReference type="EMBL" id="MFC4428433.1"/>
    </source>
</evidence>
<keyword evidence="1" id="KW-0732">Signal</keyword>
<protein>
    <submittedName>
        <fullName evidence="2">Uncharacterized protein</fullName>
    </submittedName>
</protein>
<sequence>MKASNIGSKPTRRAAVAVVAGLVTSAAASIPKNVIEMDDAQIAAKIKTEGTQTRTALQAATVHGIQTPDDPIQTALNAQSALAVSTQITSPGSQLHEDLIGLTSAYMSQQLGVVTPSQLTLAGLQAAADEAKAKGERLWAAGDLFTTETLHLNCDLDMAGLTINYGGAGDAVVLGSMSEVSWRIAGSAPKAIYTGDRATNHDTVGIRAVNLNTARIYIPYIRSFGKGLLVWAESQGNAYNEFSIGHLDTNRVNMELDRNAGGWVNENVFFNGRYGHSTWYGTTRVPGTAHINMVYREGHHPINNNRWIKPSVEGNVAEFHAIFSGSYNIIDQARWESTEGARVRWAMTARYNTIHMGYGAQWVEEIFDDTSVIATTNQIYAPNQLRLVDYNRPVLVAENSNGGAVIAIQFPGSRAAGLSTYNGAHGASAAAVTYAHNFMLGRAAPGERERMLLNWVTGRTSFGPGGTTGPPAQFGWDSNNGGLSITGANLHMTAANSIGHPTNIGWRPGYIRARSGITPGVFTTAGRIDPVVAGKGTMIYDDDLDMPLWSDGTIWRDAMRNPV</sequence>
<feature type="chain" id="PRO_5045377430" evidence="1">
    <location>
        <begin position="29"/>
        <end position="563"/>
    </location>
</feature>
<keyword evidence="3" id="KW-1185">Reference proteome</keyword>
<gene>
    <name evidence="2" type="ORF">ACFO0K_01915</name>
</gene>
<evidence type="ECO:0000256" key="1">
    <source>
        <dbReference type="SAM" id="SignalP"/>
    </source>
</evidence>
<comment type="caution">
    <text evidence="2">The sequence shown here is derived from an EMBL/GenBank/DDBJ whole genome shotgun (WGS) entry which is preliminary data.</text>
</comment>
<feature type="signal peptide" evidence="1">
    <location>
        <begin position="1"/>
        <end position="28"/>
    </location>
</feature>
<accession>A0ABV8XUU7</accession>
<dbReference type="RefSeq" id="WP_344230085.1">
    <property type="nucleotide sequence ID" value="NZ_BAAALH010000002.1"/>
</dbReference>
<evidence type="ECO:0000313" key="3">
    <source>
        <dbReference type="Proteomes" id="UP001595965"/>
    </source>
</evidence>
<organism evidence="2 3">
    <name type="scientific">Citricoccus alkalitolerans</name>
    <dbReference type="NCBI Taxonomy" id="246603"/>
    <lineage>
        <taxon>Bacteria</taxon>
        <taxon>Bacillati</taxon>
        <taxon>Actinomycetota</taxon>
        <taxon>Actinomycetes</taxon>
        <taxon>Micrococcales</taxon>
        <taxon>Micrococcaceae</taxon>
        <taxon>Citricoccus</taxon>
    </lineage>
</organism>